<protein>
    <submittedName>
        <fullName evidence="1">Uncharacterized protein</fullName>
    </submittedName>
</protein>
<comment type="caution">
    <text evidence="1">The sequence shown here is derived from an EMBL/GenBank/DDBJ whole genome shotgun (WGS) entry which is preliminary data.</text>
</comment>
<name>A0AAW1N593_POPJA</name>
<keyword evidence="2" id="KW-1185">Reference proteome</keyword>
<evidence type="ECO:0000313" key="1">
    <source>
        <dbReference type="EMBL" id="KAK9753746.1"/>
    </source>
</evidence>
<organism evidence="1 2">
    <name type="scientific">Popillia japonica</name>
    <name type="common">Japanese beetle</name>
    <dbReference type="NCBI Taxonomy" id="7064"/>
    <lineage>
        <taxon>Eukaryota</taxon>
        <taxon>Metazoa</taxon>
        <taxon>Ecdysozoa</taxon>
        <taxon>Arthropoda</taxon>
        <taxon>Hexapoda</taxon>
        <taxon>Insecta</taxon>
        <taxon>Pterygota</taxon>
        <taxon>Neoptera</taxon>
        <taxon>Endopterygota</taxon>
        <taxon>Coleoptera</taxon>
        <taxon>Polyphaga</taxon>
        <taxon>Scarabaeiformia</taxon>
        <taxon>Scarabaeidae</taxon>
        <taxon>Rutelinae</taxon>
        <taxon>Popillia</taxon>
    </lineage>
</organism>
<accession>A0AAW1N593</accession>
<evidence type="ECO:0000313" key="2">
    <source>
        <dbReference type="Proteomes" id="UP001458880"/>
    </source>
</evidence>
<reference evidence="1 2" key="1">
    <citation type="journal article" date="2024" name="BMC Genomics">
        <title>De novo assembly and annotation of Popillia japonica's genome with initial clues to its potential as an invasive pest.</title>
        <authorList>
            <person name="Cucini C."/>
            <person name="Boschi S."/>
            <person name="Funari R."/>
            <person name="Cardaioli E."/>
            <person name="Iannotti N."/>
            <person name="Marturano G."/>
            <person name="Paoli F."/>
            <person name="Bruttini M."/>
            <person name="Carapelli A."/>
            <person name="Frati F."/>
            <person name="Nardi F."/>
        </authorList>
    </citation>
    <scope>NUCLEOTIDE SEQUENCE [LARGE SCALE GENOMIC DNA]</scope>
    <source>
        <strain evidence="1">DMR45628</strain>
    </source>
</reference>
<dbReference type="Proteomes" id="UP001458880">
    <property type="component" value="Unassembled WGS sequence"/>
</dbReference>
<proteinExistence type="predicted"/>
<gene>
    <name evidence="1" type="ORF">QE152_g1853</name>
</gene>
<sequence length="110" mass="12559">MDESTKNTTMEDGKAALNDRAMVKKIEMLSKAQEEGDISDADYLVGVLSLDHLLWDRSLAKRVLEDGRAKISVEVPDYMQCNEVRKILEFLLQNTKFKANGYIKETEDDM</sequence>
<dbReference type="AlphaFoldDB" id="A0AAW1N593"/>
<dbReference type="EMBL" id="JASPKY010000011">
    <property type="protein sequence ID" value="KAK9753746.1"/>
    <property type="molecule type" value="Genomic_DNA"/>
</dbReference>